<keyword evidence="2" id="KW-1185">Reference proteome</keyword>
<reference evidence="2" key="1">
    <citation type="submission" date="2024-04" db="EMBL/GenBank/DDBJ databases">
        <authorList>
            <person name="Shaw F."/>
            <person name="Minotto A."/>
        </authorList>
    </citation>
    <scope>NUCLEOTIDE SEQUENCE [LARGE SCALE GENOMIC DNA]</scope>
</reference>
<name>A0ABP1D5R8_9APHY</name>
<dbReference type="EMBL" id="OZ037946">
    <property type="protein sequence ID" value="CAL1703233.1"/>
    <property type="molecule type" value="Genomic_DNA"/>
</dbReference>
<organism evidence="1 2">
    <name type="scientific">Somion occarium</name>
    <dbReference type="NCBI Taxonomy" id="3059160"/>
    <lineage>
        <taxon>Eukaryota</taxon>
        <taxon>Fungi</taxon>
        <taxon>Dikarya</taxon>
        <taxon>Basidiomycota</taxon>
        <taxon>Agaricomycotina</taxon>
        <taxon>Agaricomycetes</taxon>
        <taxon>Polyporales</taxon>
        <taxon>Cerrenaceae</taxon>
        <taxon>Somion</taxon>
    </lineage>
</organism>
<accession>A0ABP1D5R8</accession>
<evidence type="ECO:0000313" key="2">
    <source>
        <dbReference type="Proteomes" id="UP001497453"/>
    </source>
</evidence>
<evidence type="ECO:0000313" key="1">
    <source>
        <dbReference type="EMBL" id="CAL1703233.1"/>
    </source>
</evidence>
<sequence length="77" mass="8548">MVLIPRSADHSTVCISLSVLKLRPFSSACFSCIISVSPNSHKLLDHKINKEKRPYTIQQTYALVRMTGRAKSEGDAT</sequence>
<protein>
    <submittedName>
        <fullName evidence="1">Uncharacterized protein</fullName>
    </submittedName>
</protein>
<proteinExistence type="predicted"/>
<dbReference type="Proteomes" id="UP001497453">
    <property type="component" value="Chromosome 3"/>
</dbReference>
<gene>
    <name evidence="1" type="ORF">GFSPODELE1_LOCUS4473</name>
</gene>